<keyword evidence="2" id="KW-1185">Reference proteome</keyword>
<dbReference type="EMBL" id="JACKTY010000012">
    <property type="protein sequence ID" value="MCV7224811.1"/>
    <property type="molecule type" value="Genomic_DNA"/>
</dbReference>
<comment type="caution">
    <text evidence="1">The sequence shown here is derived from an EMBL/GenBank/DDBJ whole genome shotgun (WGS) entry which is preliminary data.</text>
</comment>
<name>A0ABT3C5S5_9MYCO</name>
<evidence type="ECO:0000313" key="1">
    <source>
        <dbReference type="EMBL" id="MCV7224811.1"/>
    </source>
</evidence>
<evidence type="ECO:0000313" key="2">
    <source>
        <dbReference type="Proteomes" id="UP001526201"/>
    </source>
</evidence>
<accession>A0ABT3C5S5</accession>
<protein>
    <submittedName>
        <fullName evidence="1">Uncharacterized protein</fullName>
    </submittedName>
</protein>
<dbReference type="Gene3D" id="6.10.140.1340">
    <property type="match status" value="1"/>
</dbReference>
<proteinExistence type="predicted"/>
<reference evidence="1 2" key="1">
    <citation type="journal article" date="2022" name="BMC Genomics">
        <title>Comparative genome analysis of mycobacteria focusing on tRNA and non-coding RNA.</title>
        <authorList>
            <person name="Behra P.R.K."/>
            <person name="Pettersson B.M.F."/>
            <person name="Ramesh M."/>
            <person name="Das S."/>
            <person name="Dasgupta S."/>
            <person name="Kirsebom L.A."/>
        </authorList>
    </citation>
    <scope>NUCLEOTIDE SEQUENCE [LARGE SCALE GENOMIC DNA]</scope>
    <source>
        <strain evidence="1 2">DSM 44078</strain>
    </source>
</reference>
<gene>
    <name evidence="1" type="ORF">H7J73_01985</name>
</gene>
<sequence>MSGLPQSSRPPAFPGPHNVRLDLFREQRANIVDWDNSSQEVGRGAERWDLERQARLVAGSIVPSSVPGSIAVRKLKWLGSPVGGGLTFAAVSNTCAVGAALSKLPYNRSGAVDGPAAVSQLGQPHTWA</sequence>
<organism evidence="1 2">
    <name type="scientific">Mycolicibacterium komossense</name>
    <dbReference type="NCBI Taxonomy" id="1779"/>
    <lineage>
        <taxon>Bacteria</taxon>
        <taxon>Bacillati</taxon>
        <taxon>Actinomycetota</taxon>
        <taxon>Actinomycetes</taxon>
        <taxon>Mycobacteriales</taxon>
        <taxon>Mycobacteriaceae</taxon>
        <taxon>Mycolicibacterium</taxon>
    </lineage>
</organism>
<dbReference type="Proteomes" id="UP001526201">
    <property type="component" value="Unassembled WGS sequence"/>
</dbReference>